<sequence>MGAEVEYDKMNWIYNALYGDITTEQIKNVDFIKNHIELLEKYPAEKSAVIDTACGNGVQATALAIHGYKVTATDASKEMIELTNEFSQNHNVILQTQKKNGLNYHKYTIKNLILYSVQGILFQEIMIGTIYMLKKLNKFIKHRIIRLNFTVFLRCTSNILSSKIIYFLFHKIEPENIAGSLVVLPSVKIGLYIV</sequence>
<evidence type="ECO:0000313" key="3">
    <source>
        <dbReference type="EMBL" id="QRI54049.1"/>
    </source>
</evidence>
<keyword evidence="1" id="KW-0812">Transmembrane</keyword>
<dbReference type="InterPro" id="IPR041698">
    <property type="entry name" value="Methyltransf_25"/>
</dbReference>
<reference evidence="3 4" key="1">
    <citation type="journal article" date="2014" name="J. Infect. Dis.">
        <title>Molecular characterization of a novel botulinum neurotoxin type H gene.</title>
        <authorList>
            <person name="Dover N."/>
            <person name="Barash J.R."/>
            <person name="Hill K.K."/>
            <person name="Xie G."/>
            <person name="Arnon S.S."/>
        </authorList>
    </citation>
    <scope>NUCLEOTIDE SEQUENCE [LARGE SCALE GENOMIC DNA]</scope>
    <source>
        <strain evidence="3 4">IBCA10-7060</strain>
    </source>
</reference>
<evidence type="ECO:0000259" key="2">
    <source>
        <dbReference type="Pfam" id="PF13649"/>
    </source>
</evidence>
<dbReference type="Gene3D" id="3.40.50.150">
    <property type="entry name" value="Vaccinia Virus protein VP39"/>
    <property type="match status" value="1"/>
</dbReference>
<keyword evidence="1" id="KW-0472">Membrane</keyword>
<keyword evidence="3" id="KW-0489">Methyltransferase</keyword>
<feature type="domain" description="Methyltransferase" evidence="2">
    <location>
        <begin position="49"/>
        <end position="98"/>
    </location>
</feature>
<gene>
    <name evidence="3" type="ORF">JQS73_02710</name>
</gene>
<dbReference type="Pfam" id="PF13649">
    <property type="entry name" value="Methyltransf_25"/>
    <property type="match status" value="1"/>
</dbReference>
<keyword evidence="1" id="KW-1133">Transmembrane helix</keyword>
<protein>
    <submittedName>
        <fullName evidence="3">Methyltransferase domain-containing protein</fullName>
    </submittedName>
</protein>
<dbReference type="GO" id="GO:0032259">
    <property type="term" value="P:methylation"/>
    <property type="evidence" value="ECO:0007669"/>
    <property type="project" value="UniProtKB-KW"/>
</dbReference>
<dbReference type="SUPFAM" id="SSF53335">
    <property type="entry name" value="S-adenosyl-L-methionine-dependent methyltransferases"/>
    <property type="match status" value="1"/>
</dbReference>
<dbReference type="EMBL" id="CP069280">
    <property type="protein sequence ID" value="QRI54049.1"/>
    <property type="molecule type" value="Genomic_DNA"/>
</dbReference>
<proteinExistence type="predicted"/>
<dbReference type="Proteomes" id="UP000663464">
    <property type="component" value="Chromosome"/>
</dbReference>
<keyword evidence="3" id="KW-0808">Transferase</keyword>
<organism evidence="3 4">
    <name type="scientific">Clostridium botulinum</name>
    <dbReference type="NCBI Taxonomy" id="1491"/>
    <lineage>
        <taxon>Bacteria</taxon>
        <taxon>Bacillati</taxon>
        <taxon>Bacillota</taxon>
        <taxon>Clostridia</taxon>
        <taxon>Eubacteriales</taxon>
        <taxon>Clostridiaceae</taxon>
        <taxon>Clostridium</taxon>
    </lineage>
</organism>
<name>A0ABD7CLE7_CLOBO</name>
<dbReference type="InterPro" id="IPR029063">
    <property type="entry name" value="SAM-dependent_MTases_sf"/>
</dbReference>
<feature type="transmembrane region" description="Helical" evidence="1">
    <location>
        <begin position="112"/>
        <end position="133"/>
    </location>
</feature>
<evidence type="ECO:0000313" key="4">
    <source>
        <dbReference type="Proteomes" id="UP000663464"/>
    </source>
</evidence>
<dbReference type="AlphaFoldDB" id="A0ABD7CLE7"/>
<dbReference type="GO" id="GO:0008168">
    <property type="term" value="F:methyltransferase activity"/>
    <property type="evidence" value="ECO:0007669"/>
    <property type="project" value="UniProtKB-KW"/>
</dbReference>
<evidence type="ECO:0000256" key="1">
    <source>
        <dbReference type="SAM" id="Phobius"/>
    </source>
</evidence>
<accession>A0ABD7CLE7</accession>
<dbReference type="RefSeq" id="WP_052117224.1">
    <property type="nucleotide sequence ID" value="NZ_CP069280.1"/>
</dbReference>